<organism evidence="2 3">
    <name type="scientific">Agrococcus jejuensis</name>
    <dbReference type="NCBI Taxonomy" id="399736"/>
    <lineage>
        <taxon>Bacteria</taxon>
        <taxon>Bacillati</taxon>
        <taxon>Actinomycetota</taxon>
        <taxon>Actinomycetes</taxon>
        <taxon>Micrococcales</taxon>
        <taxon>Microbacteriaceae</taxon>
        <taxon>Agrococcus</taxon>
    </lineage>
</organism>
<evidence type="ECO:0000313" key="3">
    <source>
        <dbReference type="Proteomes" id="UP000198822"/>
    </source>
</evidence>
<dbReference type="EMBL" id="LT629695">
    <property type="protein sequence ID" value="SDH32967.1"/>
    <property type="molecule type" value="Genomic_DNA"/>
</dbReference>
<reference evidence="3" key="1">
    <citation type="submission" date="2016-10" db="EMBL/GenBank/DDBJ databases">
        <authorList>
            <person name="Varghese N."/>
            <person name="Submissions S."/>
        </authorList>
    </citation>
    <scope>NUCLEOTIDE SEQUENCE [LARGE SCALE GENOMIC DNA]</scope>
    <source>
        <strain evidence="3">DSM 22002</strain>
    </source>
</reference>
<dbReference type="CDD" id="cd02440">
    <property type="entry name" value="AdoMet_MTases"/>
    <property type="match status" value="1"/>
</dbReference>
<dbReference type="RefSeq" id="WP_092502919.1">
    <property type="nucleotide sequence ID" value="NZ_LT629695.1"/>
</dbReference>
<sequence>MDADALRLLLSRDGLALLDEVSSSLDDLGGAVQAVQTLRRRGHDGALVAAVLTQARLRRRGEAKFGSFARSMLFTEAGLEQATRLRVAALHAGRMRDAGMGTVADLGCGIGGDALAIAGAGCAVRAVDADEVTAAVAGFNLAPLPEASVAHGRAEDADLAGVDAIWADPARRDASGRRLPVEEWSPPLPWVLSLAAQRPMGVKLGPAIDHDQLPADGETQWVTVDGETVEAVAWTGALARQGVRTSALVLDADGAHELAGSPDADAVPTRELGTWLHEPAGAVIRARLIGAVADALDAGVVSERIAYLTTDADVESPFTQRFRVLATLPLDEKAIQREVRARGIGTLEVKKRGADVDPDRLRRRLRLDGDASATLVATRIGGRHRAILAERA</sequence>
<dbReference type="AlphaFoldDB" id="A0A1G8BIB6"/>
<dbReference type="OrthoDB" id="9810570at2"/>
<protein>
    <recommendedName>
        <fullName evidence="1">THUMP-like domain-containing protein</fullName>
    </recommendedName>
</protein>
<dbReference type="Pfam" id="PF18096">
    <property type="entry name" value="Thump_like"/>
    <property type="match status" value="1"/>
</dbReference>
<dbReference type="InterPro" id="IPR041497">
    <property type="entry name" value="Thump-like"/>
</dbReference>
<evidence type="ECO:0000313" key="2">
    <source>
        <dbReference type="EMBL" id="SDH32967.1"/>
    </source>
</evidence>
<evidence type="ECO:0000259" key="1">
    <source>
        <dbReference type="Pfam" id="PF18096"/>
    </source>
</evidence>
<dbReference type="InterPro" id="IPR029063">
    <property type="entry name" value="SAM-dependent_MTases_sf"/>
</dbReference>
<gene>
    <name evidence="2" type="ORF">SAMN04489720_0956</name>
</gene>
<dbReference type="Proteomes" id="UP000198822">
    <property type="component" value="Chromosome I"/>
</dbReference>
<dbReference type="Gene3D" id="3.40.50.150">
    <property type="entry name" value="Vaccinia Virus protein VP39"/>
    <property type="match status" value="1"/>
</dbReference>
<dbReference type="STRING" id="399736.SAMN04489720_0956"/>
<accession>A0A1G8BIB6</accession>
<dbReference type="SUPFAM" id="SSF53335">
    <property type="entry name" value="S-adenosyl-L-methionine-dependent methyltransferases"/>
    <property type="match status" value="1"/>
</dbReference>
<proteinExistence type="predicted"/>
<name>A0A1G8BIB6_9MICO</name>
<feature type="domain" description="THUMP-like" evidence="1">
    <location>
        <begin position="320"/>
        <end position="391"/>
    </location>
</feature>
<keyword evidence="3" id="KW-1185">Reference proteome</keyword>